<evidence type="ECO:0000256" key="1">
    <source>
        <dbReference type="SAM" id="MobiDB-lite"/>
    </source>
</evidence>
<organism evidence="3 4">
    <name type="scientific">Streptomyces wuyuanensis</name>
    <dbReference type="NCBI Taxonomy" id="1196353"/>
    <lineage>
        <taxon>Bacteria</taxon>
        <taxon>Bacillati</taxon>
        <taxon>Actinomycetota</taxon>
        <taxon>Actinomycetes</taxon>
        <taxon>Kitasatosporales</taxon>
        <taxon>Streptomycetaceae</taxon>
        <taxon>Streptomyces</taxon>
    </lineage>
</organism>
<dbReference type="InterPro" id="IPR015854">
    <property type="entry name" value="ABC_transpr_LolD-like"/>
</dbReference>
<dbReference type="STRING" id="1196353.SAMN05444921_104308"/>
<proteinExistence type="predicted"/>
<evidence type="ECO:0000259" key="2">
    <source>
        <dbReference type="PROSITE" id="PS50893"/>
    </source>
</evidence>
<dbReference type="PANTHER" id="PTHR24220">
    <property type="entry name" value="IMPORT ATP-BINDING PROTEIN"/>
    <property type="match status" value="1"/>
</dbReference>
<dbReference type="GO" id="GO:0016887">
    <property type="term" value="F:ATP hydrolysis activity"/>
    <property type="evidence" value="ECO:0007669"/>
    <property type="project" value="InterPro"/>
</dbReference>
<feature type="compositionally biased region" description="Low complexity" evidence="1">
    <location>
        <begin position="267"/>
        <end position="333"/>
    </location>
</feature>
<dbReference type="InterPro" id="IPR003439">
    <property type="entry name" value="ABC_transporter-like_ATP-bd"/>
</dbReference>
<dbReference type="GO" id="GO:0005524">
    <property type="term" value="F:ATP binding"/>
    <property type="evidence" value="ECO:0007669"/>
    <property type="project" value="InterPro"/>
</dbReference>
<keyword evidence="4" id="KW-1185">Reference proteome</keyword>
<protein>
    <submittedName>
        <fullName evidence="3">ABC transporter</fullName>
    </submittedName>
</protein>
<dbReference type="GeneID" id="40829075"/>
<reference evidence="4" key="1">
    <citation type="submission" date="2016-10" db="EMBL/GenBank/DDBJ databases">
        <authorList>
            <person name="Varghese N."/>
            <person name="Submissions S."/>
        </authorList>
    </citation>
    <scope>NUCLEOTIDE SEQUENCE [LARGE SCALE GENOMIC DNA]</scope>
    <source>
        <strain evidence="4">CGMCC 4.7042</strain>
    </source>
</reference>
<dbReference type="GO" id="GO:0022857">
    <property type="term" value="F:transmembrane transporter activity"/>
    <property type="evidence" value="ECO:0007669"/>
    <property type="project" value="TreeGrafter"/>
</dbReference>
<dbReference type="PROSITE" id="PS50893">
    <property type="entry name" value="ABC_TRANSPORTER_2"/>
    <property type="match status" value="1"/>
</dbReference>
<dbReference type="GO" id="GO:0005886">
    <property type="term" value="C:plasma membrane"/>
    <property type="evidence" value="ECO:0007669"/>
    <property type="project" value="TreeGrafter"/>
</dbReference>
<dbReference type="RefSeq" id="WP_093653287.1">
    <property type="nucleotide sequence ID" value="NZ_FNHI01000004.1"/>
</dbReference>
<dbReference type="Gene3D" id="3.40.50.300">
    <property type="entry name" value="P-loop containing nucleotide triphosphate hydrolases"/>
    <property type="match status" value="1"/>
</dbReference>
<dbReference type="InterPro" id="IPR027417">
    <property type="entry name" value="P-loop_NTPase"/>
</dbReference>
<gene>
    <name evidence="3" type="ORF">SAMN05444921_104308</name>
</gene>
<dbReference type="Pfam" id="PF00005">
    <property type="entry name" value="ABC_tran"/>
    <property type="match status" value="1"/>
</dbReference>
<feature type="domain" description="ABC transporter" evidence="2">
    <location>
        <begin position="9"/>
        <end position="263"/>
    </location>
</feature>
<evidence type="ECO:0000313" key="4">
    <source>
        <dbReference type="Proteomes" id="UP000199063"/>
    </source>
</evidence>
<dbReference type="OrthoDB" id="3243210at2"/>
<accession>A0A1G9QXX6</accession>
<evidence type="ECO:0000313" key="3">
    <source>
        <dbReference type="EMBL" id="SDM15095.1"/>
    </source>
</evidence>
<sequence length="359" mass="35969">MDSPHGAAVRAEGFGLEGPRGWAFRRVDVEAGPGSLVAIEGPSGSGRTCLLLALTGRMKPTDGHAEVGGLRLPRKMAAVRRISALGPVPGVSDLDPALTVAEHLRERALMQRRFDGSLRALLRPPGERAAAARARIEEALASVGLEVDALPKGGRTAVRDLERLEALRLSVALALIGRPRLLAVDDADLKLSEADRAQAWGLLRDIAAEGTTVLMVCSEAPKDAVVVRTGTGASHSAAAGKPGDGAPEGTAPGIEVVPAAKAAGTAGTAGAAEATEAEPVASPAEAATADPDTGTTPATGTEPGTTPDTGTTPATGAEPGTTAEAAGTGTGDPVRGGRTGKTNETEEGAADALAETGRA</sequence>
<dbReference type="EMBL" id="FNHI01000004">
    <property type="protein sequence ID" value="SDM15095.1"/>
    <property type="molecule type" value="Genomic_DNA"/>
</dbReference>
<dbReference type="SUPFAM" id="SSF52540">
    <property type="entry name" value="P-loop containing nucleoside triphosphate hydrolases"/>
    <property type="match status" value="1"/>
</dbReference>
<dbReference type="Proteomes" id="UP000199063">
    <property type="component" value="Unassembled WGS sequence"/>
</dbReference>
<name>A0A1G9QXX6_9ACTN</name>
<dbReference type="AlphaFoldDB" id="A0A1G9QXX6"/>
<feature type="region of interest" description="Disordered" evidence="1">
    <location>
        <begin position="267"/>
        <end position="359"/>
    </location>
</feature>